<feature type="transmembrane region" description="Helical" evidence="1">
    <location>
        <begin position="51"/>
        <end position="72"/>
    </location>
</feature>
<organism evidence="2 3">
    <name type="scientific">Sphingobacterium corticibacter</name>
    <dbReference type="NCBI Taxonomy" id="2171749"/>
    <lineage>
        <taxon>Bacteria</taxon>
        <taxon>Pseudomonadati</taxon>
        <taxon>Bacteroidota</taxon>
        <taxon>Sphingobacteriia</taxon>
        <taxon>Sphingobacteriales</taxon>
        <taxon>Sphingobacteriaceae</taxon>
        <taxon>Sphingobacterium</taxon>
    </lineage>
</organism>
<keyword evidence="1" id="KW-0472">Membrane</keyword>
<keyword evidence="1" id="KW-0812">Transmembrane</keyword>
<dbReference type="Proteomes" id="UP000245627">
    <property type="component" value="Unassembled WGS sequence"/>
</dbReference>
<feature type="transmembrane region" description="Helical" evidence="1">
    <location>
        <begin position="6"/>
        <end position="22"/>
    </location>
</feature>
<evidence type="ECO:0000256" key="1">
    <source>
        <dbReference type="SAM" id="Phobius"/>
    </source>
</evidence>
<dbReference type="RefSeq" id="WP_116774557.1">
    <property type="nucleotide sequence ID" value="NZ_QDKG01000001.1"/>
</dbReference>
<accession>A0A2T8HMM5</accession>
<keyword evidence="1" id="KW-1133">Transmembrane helix</keyword>
<gene>
    <name evidence="2" type="ORF">DC487_03560</name>
</gene>
<dbReference type="EMBL" id="QDKG01000001">
    <property type="protein sequence ID" value="PVH26699.1"/>
    <property type="molecule type" value="Genomic_DNA"/>
</dbReference>
<evidence type="ECO:0000313" key="3">
    <source>
        <dbReference type="Proteomes" id="UP000245627"/>
    </source>
</evidence>
<keyword evidence="3" id="KW-1185">Reference proteome</keyword>
<name>A0A2T8HMM5_9SPHI</name>
<sequence>MLKILFIGALLGILLYFSFRRLKRSFNSASARKNRPGYIALEADSADTKRAIRSTAVTVGTGGILLLIILLLGLKIKILLILLPIALYLVAQIFLLANQMNTIRKRKVWFNPQTSDLWIEDAAQGNYSVNIYRDITAVRSVGAIQQNRDVFFGYHELITSQGSIRLPSLLSENRQNNFFFDTLRDGFDIKPHRSLFPLL</sequence>
<evidence type="ECO:0000313" key="2">
    <source>
        <dbReference type="EMBL" id="PVH26699.1"/>
    </source>
</evidence>
<protein>
    <submittedName>
        <fullName evidence="2">Uncharacterized protein</fullName>
    </submittedName>
</protein>
<feature type="transmembrane region" description="Helical" evidence="1">
    <location>
        <begin position="78"/>
        <end position="97"/>
    </location>
</feature>
<dbReference type="OrthoDB" id="705613at2"/>
<proteinExistence type="predicted"/>
<reference evidence="2 3" key="1">
    <citation type="submission" date="2018-04" db="EMBL/GenBank/DDBJ databases">
        <title>Sphingobacterium cortibacter sp. nov.</title>
        <authorList>
            <person name="Li Y."/>
        </authorList>
    </citation>
    <scope>NUCLEOTIDE SEQUENCE [LARGE SCALE GENOMIC DNA]</scope>
    <source>
        <strain evidence="2 3">2c-3</strain>
    </source>
</reference>
<comment type="caution">
    <text evidence="2">The sequence shown here is derived from an EMBL/GenBank/DDBJ whole genome shotgun (WGS) entry which is preliminary data.</text>
</comment>
<dbReference type="AlphaFoldDB" id="A0A2T8HMM5"/>